<accession>A0ABQ1FK05</accession>
<dbReference type="Proteomes" id="UP000615455">
    <property type="component" value="Unassembled WGS sequence"/>
</dbReference>
<evidence type="ECO:0000313" key="2">
    <source>
        <dbReference type="EMBL" id="GGA14907.1"/>
    </source>
</evidence>
<keyword evidence="1" id="KW-1133">Transmembrane helix</keyword>
<feature type="transmembrane region" description="Helical" evidence="1">
    <location>
        <begin position="62"/>
        <end position="78"/>
    </location>
</feature>
<dbReference type="EMBL" id="BMHE01000078">
    <property type="protein sequence ID" value="GGA14907.1"/>
    <property type="molecule type" value="Genomic_DNA"/>
</dbReference>
<keyword evidence="1" id="KW-0472">Membrane</keyword>
<keyword evidence="1" id="KW-0812">Transmembrane</keyword>
<feature type="transmembrane region" description="Helical" evidence="1">
    <location>
        <begin position="38"/>
        <end position="56"/>
    </location>
</feature>
<evidence type="ECO:0000313" key="3">
    <source>
        <dbReference type="Proteomes" id="UP000615455"/>
    </source>
</evidence>
<protein>
    <submittedName>
        <fullName evidence="2">Uncharacterized protein</fullName>
    </submittedName>
</protein>
<gene>
    <name evidence="2" type="ORF">GCM10008018_69730</name>
</gene>
<organism evidence="2 3">
    <name type="scientific">Paenibacillus marchantiophytorum</name>
    <dbReference type="NCBI Taxonomy" id="1619310"/>
    <lineage>
        <taxon>Bacteria</taxon>
        <taxon>Bacillati</taxon>
        <taxon>Bacillota</taxon>
        <taxon>Bacilli</taxon>
        <taxon>Bacillales</taxon>
        <taxon>Paenibacillaceae</taxon>
        <taxon>Paenibacillus</taxon>
    </lineage>
</organism>
<dbReference type="RefSeq" id="WP_189020540.1">
    <property type="nucleotide sequence ID" value="NZ_BMHE01000078.1"/>
</dbReference>
<evidence type="ECO:0000256" key="1">
    <source>
        <dbReference type="SAM" id="Phobius"/>
    </source>
</evidence>
<name>A0ABQ1FK05_9BACL</name>
<keyword evidence="3" id="KW-1185">Reference proteome</keyword>
<comment type="caution">
    <text evidence="2">The sequence shown here is derived from an EMBL/GenBank/DDBJ whole genome shotgun (WGS) entry which is preliminary data.</text>
</comment>
<proteinExistence type="predicted"/>
<sequence>MSERKEEIKRALQEEKKARSEKDYYKGLYKDKKRTGRTIGIVLGTVAVLIVIIFVFTKTQSGTVAGILIFLLICFIALRRIYLKNVNDEVAVDMYERYQIALRKLSQNPKYVQLRQQALSLGRFYYSSSRPDHKPTVYDETAIANDINAACGE</sequence>
<reference evidence="3" key="1">
    <citation type="journal article" date="2019" name="Int. J. Syst. Evol. Microbiol.">
        <title>The Global Catalogue of Microorganisms (GCM) 10K type strain sequencing project: providing services to taxonomists for standard genome sequencing and annotation.</title>
        <authorList>
            <consortium name="The Broad Institute Genomics Platform"/>
            <consortium name="The Broad Institute Genome Sequencing Center for Infectious Disease"/>
            <person name="Wu L."/>
            <person name="Ma J."/>
        </authorList>
    </citation>
    <scope>NUCLEOTIDE SEQUENCE [LARGE SCALE GENOMIC DNA]</scope>
    <source>
        <strain evidence="3">CGMCC 1.15043</strain>
    </source>
</reference>